<dbReference type="PANTHER" id="PTHR31928:SF2">
    <property type="entry name" value="EXPRESSED PROTEIN"/>
    <property type="match status" value="1"/>
</dbReference>
<comment type="caution">
    <text evidence="4">The sequence shown here is derived from an EMBL/GenBank/DDBJ whole genome shotgun (WGS) entry which is preliminary data.</text>
</comment>
<dbReference type="InterPro" id="IPR010341">
    <property type="entry name" value="DUF936_pln"/>
</dbReference>
<dbReference type="Pfam" id="PF06075">
    <property type="entry name" value="DUF936"/>
    <property type="match status" value="1"/>
</dbReference>
<evidence type="ECO:0000313" key="4">
    <source>
        <dbReference type="EMBL" id="KAF4363275.1"/>
    </source>
</evidence>
<name>A0A7J6EY33_CANSA</name>
<feature type="compositionally biased region" description="Polar residues" evidence="1">
    <location>
        <begin position="212"/>
        <end position="243"/>
    </location>
</feature>
<dbReference type="EMBL" id="JAATIQ010000159">
    <property type="protein sequence ID" value="KAF4375851.1"/>
    <property type="molecule type" value="Genomic_DNA"/>
</dbReference>
<dbReference type="AlphaFoldDB" id="A0A7J6EY33"/>
<feature type="compositionally biased region" description="Polar residues" evidence="1">
    <location>
        <begin position="174"/>
        <end position="198"/>
    </location>
</feature>
<feature type="region of interest" description="Disordered" evidence="1">
    <location>
        <begin position="129"/>
        <end position="149"/>
    </location>
</feature>
<feature type="domain" description="DUF6857" evidence="3">
    <location>
        <begin position="304"/>
        <end position="385"/>
    </location>
</feature>
<sequence>MASLTPGVLIKLLQSINSNVKVRGDYRSVLLQVISIVPAISGSELWPDHGFFLKVSDSSHSTYVSLSKEDNELILNNKLQLGQFFYVERVNGGKPVPTLVEVRPVPGRHPFVGNPKDLMQMLEPSESPVQADHFEGTNGSRSKEMVEVKEENTRQKIVIKEEKAVVASRYMQGFNTPNAKSCGADSNGSTGKGNNDNESGGKKSGIIRGKQQEQTSKACPVTTKNRSDTLSSRPDFVISNNTRGAHPIRSNLFIPNQSDPNKSFEFKESQVPPKNTSTKRLLSKQENVNMNLSSNNRDRNDSPEALLWSSLPANLLKTGKGMLRRRNLASLVATEAQKEATKAATLVKCLSMFADLCSSASPENPHLSFNTFFMLSKIIDQSNEIIPLKDKSFPLNTISSPSNTEKPTGKKNTQKSTLKATKIAAEVSGIEKLEWAKGDSTKDIKELRELLLSETRSWFLKFLDAALDDGFRLNNQEKKGKNSAGRRVEPDNHIAITLSQLKNANEWLEKLKSNSSSENDGLMETVDRLKKKVYSCLLSHVESAASALENKSDRG</sequence>
<feature type="region of interest" description="Disordered" evidence="1">
    <location>
        <begin position="174"/>
        <end position="250"/>
    </location>
</feature>
<evidence type="ECO:0000256" key="1">
    <source>
        <dbReference type="SAM" id="MobiDB-lite"/>
    </source>
</evidence>
<evidence type="ECO:0000313" key="7">
    <source>
        <dbReference type="Proteomes" id="UP000583929"/>
    </source>
</evidence>
<evidence type="ECO:0000259" key="2">
    <source>
        <dbReference type="Pfam" id="PF06075"/>
    </source>
</evidence>
<dbReference type="EMBL" id="JAATIP010000176">
    <property type="protein sequence ID" value="KAF4363275.1"/>
    <property type="molecule type" value="Genomic_DNA"/>
</dbReference>
<organism evidence="4 6">
    <name type="scientific">Cannabis sativa</name>
    <name type="common">Hemp</name>
    <name type="synonym">Marijuana</name>
    <dbReference type="NCBI Taxonomy" id="3483"/>
    <lineage>
        <taxon>Eukaryota</taxon>
        <taxon>Viridiplantae</taxon>
        <taxon>Streptophyta</taxon>
        <taxon>Embryophyta</taxon>
        <taxon>Tracheophyta</taxon>
        <taxon>Spermatophyta</taxon>
        <taxon>Magnoliopsida</taxon>
        <taxon>eudicotyledons</taxon>
        <taxon>Gunneridae</taxon>
        <taxon>Pentapetalae</taxon>
        <taxon>rosids</taxon>
        <taxon>fabids</taxon>
        <taxon>Rosales</taxon>
        <taxon>Cannabaceae</taxon>
        <taxon>Cannabis</taxon>
    </lineage>
</organism>
<dbReference type="PANTHER" id="PTHR31928">
    <property type="entry name" value="EXPRESSED PROTEIN"/>
    <property type="match status" value="1"/>
</dbReference>
<keyword evidence="7" id="KW-1185">Reference proteome</keyword>
<feature type="domain" description="DUF6857" evidence="3">
    <location>
        <begin position="400"/>
        <end position="548"/>
    </location>
</feature>
<proteinExistence type="predicted"/>
<feature type="domain" description="DUF936" evidence="2">
    <location>
        <begin position="4"/>
        <end position="119"/>
    </location>
</feature>
<dbReference type="Proteomes" id="UP000583929">
    <property type="component" value="Unassembled WGS sequence"/>
</dbReference>
<evidence type="ECO:0000313" key="5">
    <source>
        <dbReference type="EMBL" id="KAF4375851.1"/>
    </source>
</evidence>
<dbReference type="Pfam" id="PF21647">
    <property type="entry name" value="DUF6857"/>
    <property type="match status" value="2"/>
</dbReference>
<gene>
    <name evidence="4" type="ORF">F8388_001816</name>
    <name evidence="5" type="ORF">G4B88_002198</name>
</gene>
<evidence type="ECO:0000313" key="6">
    <source>
        <dbReference type="Proteomes" id="UP000525078"/>
    </source>
</evidence>
<dbReference type="Proteomes" id="UP000525078">
    <property type="component" value="Unassembled WGS sequence"/>
</dbReference>
<dbReference type="InterPro" id="IPR049172">
    <property type="entry name" value="DUF6857_pln"/>
</dbReference>
<evidence type="ECO:0000259" key="3">
    <source>
        <dbReference type="Pfam" id="PF21647"/>
    </source>
</evidence>
<accession>A0A7J6EY33</accession>
<reference evidence="6 7" key="1">
    <citation type="journal article" date="2020" name="bioRxiv">
        <title>Sequence and annotation of 42 cannabis genomes reveals extensive copy number variation in cannabinoid synthesis and pathogen resistance genes.</title>
        <authorList>
            <person name="Mckernan K.J."/>
            <person name="Helbert Y."/>
            <person name="Kane L.T."/>
            <person name="Ebling H."/>
            <person name="Zhang L."/>
            <person name="Liu B."/>
            <person name="Eaton Z."/>
            <person name="Mclaughlin S."/>
            <person name="Kingan S."/>
            <person name="Baybayan P."/>
            <person name="Concepcion G."/>
            <person name="Jordan M."/>
            <person name="Riva A."/>
            <person name="Barbazuk W."/>
            <person name="Harkins T."/>
        </authorList>
    </citation>
    <scope>NUCLEOTIDE SEQUENCE [LARGE SCALE GENOMIC DNA]</scope>
    <source>
        <strain evidence="6 7">cv. Jamaican Lion 4</strain>
        <strain evidence="5">Father</strain>
        <strain evidence="4">Mother</strain>
        <tissue evidence="4">Leaf</tissue>
    </source>
</reference>
<feature type="region of interest" description="Disordered" evidence="1">
    <location>
        <begin position="397"/>
        <end position="417"/>
    </location>
</feature>
<protein>
    <submittedName>
        <fullName evidence="4">Uncharacterized protein</fullName>
    </submittedName>
</protein>
<dbReference type="InterPro" id="IPR048297">
    <property type="entry name" value="DUF936_dom_pln"/>
</dbReference>